<proteinExistence type="inferred from homology"/>
<evidence type="ECO:0000256" key="8">
    <source>
        <dbReference type="PIRSR" id="PIRSR607745-1"/>
    </source>
</evidence>
<dbReference type="Gene3D" id="1.10.287.1130">
    <property type="entry name" value="CytochromE C oxidase copper chaperone"/>
    <property type="match status" value="1"/>
</dbReference>
<evidence type="ECO:0000256" key="5">
    <source>
        <dbReference type="ARBA" id="ARBA00023128"/>
    </source>
</evidence>
<comment type="similarity">
    <text evidence="2">Belongs to the COX17 family.</text>
</comment>
<keyword evidence="7" id="KW-0143">Chaperone</keyword>
<dbReference type="Proteomes" id="UP000681722">
    <property type="component" value="Unassembled WGS sequence"/>
</dbReference>
<name>A0A815WA37_9BILA</name>
<keyword evidence="4 8" id="KW-0186">Copper</keyword>
<evidence type="ECO:0008006" key="12">
    <source>
        <dbReference type="Google" id="ProtNLM"/>
    </source>
</evidence>
<evidence type="ECO:0000256" key="2">
    <source>
        <dbReference type="ARBA" id="ARBA00009241"/>
    </source>
</evidence>
<dbReference type="Proteomes" id="UP000663829">
    <property type="component" value="Unassembled WGS sequence"/>
</dbReference>
<dbReference type="AlphaFoldDB" id="A0A815WA37"/>
<reference evidence="9" key="1">
    <citation type="submission" date="2021-02" db="EMBL/GenBank/DDBJ databases">
        <authorList>
            <person name="Nowell W R."/>
        </authorList>
    </citation>
    <scope>NUCLEOTIDE SEQUENCE</scope>
</reference>
<dbReference type="OrthoDB" id="1915887at2759"/>
<keyword evidence="6" id="KW-1015">Disulfide bond</keyword>
<evidence type="ECO:0000313" key="9">
    <source>
        <dbReference type="EMBL" id="CAF1540853.1"/>
    </source>
</evidence>
<dbReference type="GO" id="GO:0005758">
    <property type="term" value="C:mitochondrial intermembrane space"/>
    <property type="evidence" value="ECO:0007669"/>
    <property type="project" value="UniProtKB-SubCell"/>
</dbReference>
<comment type="caution">
    <text evidence="9">The sequence shown here is derived from an EMBL/GenBank/DDBJ whole genome shotgun (WGS) entry which is preliminary data.</text>
</comment>
<organism evidence="9 11">
    <name type="scientific">Didymodactylos carnosus</name>
    <dbReference type="NCBI Taxonomy" id="1234261"/>
    <lineage>
        <taxon>Eukaryota</taxon>
        <taxon>Metazoa</taxon>
        <taxon>Spiralia</taxon>
        <taxon>Gnathifera</taxon>
        <taxon>Rotifera</taxon>
        <taxon>Eurotatoria</taxon>
        <taxon>Bdelloidea</taxon>
        <taxon>Philodinida</taxon>
        <taxon>Philodinidae</taxon>
        <taxon>Didymodactylos</taxon>
    </lineage>
</organism>
<evidence type="ECO:0000256" key="1">
    <source>
        <dbReference type="ARBA" id="ARBA00004569"/>
    </source>
</evidence>
<dbReference type="SUPFAM" id="SSF47072">
    <property type="entry name" value="Cysteine alpha-hairpin motif"/>
    <property type="match status" value="1"/>
</dbReference>
<sequence>INIIDMGLGQSAGDKIALSEDKHLQPLHRSASITGTQTSTNVSTIDNENTIKPKCKACCACPETKNIRDECVLMNGEEQCSKEIEEHKRCMRAAGFNI</sequence>
<feature type="binding site" evidence="8">
    <location>
        <position position="58"/>
    </location>
    <ligand>
        <name>Cu cation</name>
        <dbReference type="ChEBI" id="CHEBI:23378"/>
    </ligand>
</feature>
<comment type="subcellular location">
    <subcellularLocation>
        <location evidence="1">Mitochondrion intermembrane space</location>
    </subcellularLocation>
</comment>
<keyword evidence="5" id="KW-0496">Mitochondrion</keyword>
<dbReference type="PANTHER" id="PTHR16719">
    <property type="entry name" value="CYTOCHROME C OXIDASE COPPER CHAPERONE"/>
    <property type="match status" value="1"/>
</dbReference>
<accession>A0A815WA37</accession>
<dbReference type="InterPro" id="IPR009069">
    <property type="entry name" value="Cys_alpha_HP_mot_SF"/>
</dbReference>
<evidence type="ECO:0000256" key="7">
    <source>
        <dbReference type="ARBA" id="ARBA00023186"/>
    </source>
</evidence>
<feature type="binding site" evidence="8">
    <location>
        <position position="59"/>
    </location>
    <ligand>
        <name>Cu cation</name>
        <dbReference type="ChEBI" id="CHEBI:23378"/>
    </ligand>
</feature>
<gene>
    <name evidence="9" type="ORF">GPM918_LOCUS38620</name>
    <name evidence="10" type="ORF">SRO942_LOCUS39457</name>
</gene>
<evidence type="ECO:0000256" key="4">
    <source>
        <dbReference type="ARBA" id="ARBA00023008"/>
    </source>
</evidence>
<evidence type="ECO:0000313" key="10">
    <source>
        <dbReference type="EMBL" id="CAF4401177.1"/>
    </source>
</evidence>
<dbReference type="GO" id="GO:0016531">
    <property type="term" value="F:copper chaperone activity"/>
    <property type="evidence" value="ECO:0007669"/>
    <property type="project" value="InterPro"/>
</dbReference>
<keyword evidence="11" id="KW-1185">Reference proteome</keyword>
<dbReference type="InterPro" id="IPR007745">
    <property type="entry name" value="Cyt_c_oxidase_Cu-chaperone"/>
</dbReference>
<dbReference type="PROSITE" id="PS51808">
    <property type="entry name" value="CHCH"/>
    <property type="match status" value="1"/>
</dbReference>
<evidence type="ECO:0000313" key="11">
    <source>
        <dbReference type="Proteomes" id="UP000663829"/>
    </source>
</evidence>
<dbReference type="EMBL" id="CAJNOQ010025841">
    <property type="protein sequence ID" value="CAF1540853.1"/>
    <property type="molecule type" value="Genomic_DNA"/>
</dbReference>
<feature type="non-terminal residue" evidence="9">
    <location>
        <position position="1"/>
    </location>
</feature>
<dbReference type="GO" id="GO:0005507">
    <property type="term" value="F:copper ion binding"/>
    <property type="evidence" value="ECO:0007669"/>
    <property type="project" value="InterPro"/>
</dbReference>
<keyword evidence="3 8" id="KW-0479">Metal-binding</keyword>
<dbReference type="PANTHER" id="PTHR16719:SF0">
    <property type="entry name" value="CYTOCHROME C OXIDASE COPPER CHAPERONE"/>
    <property type="match status" value="1"/>
</dbReference>
<evidence type="ECO:0000256" key="6">
    <source>
        <dbReference type="ARBA" id="ARBA00023157"/>
    </source>
</evidence>
<evidence type="ECO:0000256" key="3">
    <source>
        <dbReference type="ARBA" id="ARBA00022723"/>
    </source>
</evidence>
<dbReference type="Pfam" id="PF05051">
    <property type="entry name" value="COX17"/>
    <property type="match status" value="1"/>
</dbReference>
<protein>
    <recommendedName>
        <fullName evidence="12">Cytochrome c oxidase copper chaperone</fullName>
    </recommendedName>
</protein>
<dbReference type="EMBL" id="CAJOBC010091474">
    <property type="protein sequence ID" value="CAF4401177.1"/>
    <property type="molecule type" value="Genomic_DNA"/>
</dbReference>